<dbReference type="InterPro" id="IPR000600">
    <property type="entry name" value="ROK"/>
</dbReference>
<dbReference type="AlphaFoldDB" id="A0AAV2ZAI1"/>
<reference evidence="1" key="1">
    <citation type="submission" date="2022-11" db="EMBL/GenBank/DDBJ databases">
        <authorList>
            <person name="Morgan W.R."/>
            <person name="Tartar A."/>
        </authorList>
    </citation>
    <scope>NUCLEOTIDE SEQUENCE</scope>
    <source>
        <strain evidence="1">ARSEF 373</strain>
    </source>
</reference>
<dbReference type="GO" id="GO:0009384">
    <property type="term" value="F:N-acylmannosamine kinase activity"/>
    <property type="evidence" value="ECO:0007669"/>
    <property type="project" value="TreeGrafter"/>
</dbReference>
<dbReference type="InterPro" id="IPR043129">
    <property type="entry name" value="ATPase_NBD"/>
</dbReference>
<evidence type="ECO:0008006" key="3">
    <source>
        <dbReference type="Google" id="ProtNLM"/>
    </source>
</evidence>
<reference evidence="1" key="2">
    <citation type="journal article" date="2023" name="Microbiol Resour">
        <title>Decontamination and Annotation of the Draft Genome Sequence of the Oomycete Lagenidium giganteum ARSEF 373.</title>
        <authorList>
            <person name="Morgan W.R."/>
            <person name="Tartar A."/>
        </authorList>
    </citation>
    <scope>NUCLEOTIDE SEQUENCE</scope>
    <source>
        <strain evidence="1">ARSEF 373</strain>
    </source>
</reference>
<proteinExistence type="predicted"/>
<dbReference type="GO" id="GO:0008761">
    <property type="term" value="F:UDP-N-acetylglucosamine 2-epimerase activity"/>
    <property type="evidence" value="ECO:0007669"/>
    <property type="project" value="TreeGrafter"/>
</dbReference>
<gene>
    <name evidence="1" type="ORF">N0F65_011665</name>
</gene>
<dbReference type="Gene3D" id="3.30.420.40">
    <property type="match status" value="2"/>
</dbReference>
<dbReference type="PANTHER" id="PTHR18964:SF149">
    <property type="entry name" value="BIFUNCTIONAL UDP-N-ACETYLGLUCOSAMINE 2-EPIMERASE_N-ACETYLMANNOSAMINE KINASE"/>
    <property type="match status" value="1"/>
</dbReference>
<dbReference type="PANTHER" id="PTHR18964">
    <property type="entry name" value="ROK (REPRESSOR, ORF, KINASE) FAMILY"/>
    <property type="match status" value="1"/>
</dbReference>
<dbReference type="SUPFAM" id="SSF53067">
    <property type="entry name" value="Actin-like ATPase domain"/>
    <property type="match status" value="1"/>
</dbReference>
<dbReference type="Pfam" id="PF00480">
    <property type="entry name" value="ROK"/>
    <property type="match status" value="1"/>
</dbReference>
<organism evidence="1 2">
    <name type="scientific">Lagenidium giganteum</name>
    <dbReference type="NCBI Taxonomy" id="4803"/>
    <lineage>
        <taxon>Eukaryota</taxon>
        <taxon>Sar</taxon>
        <taxon>Stramenopiles</taxon>
        <taxon>Oomycota</taxon>
        <taxon>Peronosporomycetes</taxon>
        <taxon>Pythiales</taxon>
        <taxon>Pythiaceae</taxon>
    </lineage>
</organism>
<comment type="caution">
    <text evidence="1">The sequence shown here is derived from an EMBL/GenBank/DDBJ whole genome shotgun (WGS) entry which is preliminary data.</text>
</comment>
<accession>A0AAV2ZAI1</accession>
<protein>
    <recommendedName>
        <fullName evidence="3">Glucokinase</fullName>
    </recommendedName>
</protein>
<name>A0AAV2ZAI1_9STRA</name>
<keyword evidence="2" id="KW-1185">Reference proteome</keyword>
<sequence>MGALEELYAGIDVGGTNVKVGIVDARGNVLLRKHDPINMHDAPPDVIVGLGKKLLEETLVECNLKQEQLLGVGIGCPGQVELSGVVHAAANFPSWHDVPLQQLFADALGLPVTLCNDADAAVLAEQWVGSAKDNIKNFIMLTLGTGVGFGLIVDGKLVRGGTNTIEGGHLIVERNGRLCGCSQRGCLEAYSSAGALVLEAQEHVNAGADSKLAAYPPEEINAKLMFDLAAEGDQMCKRLIEEAAEYLGFACVSFSRILDPEMIVLSGGMANAGPHFIDLVRKFYTKYAWTRFPNPVRIELANAGYDSGIIGAAASFKLL</sequence>
<dbReference type="Proteomes" id="UP001146120">
    <property type="component" value="Unassembled WGS sequence"/>
</dbReference>
<evidence type="ECO:0000313" key="2">
    <source>
        <dbReference type="Proteomes" id="UP001146120"/>
    </source>
</evidence>
<evidence type="ECO:0000313" key="1">
    <source>
        <dbReference type="EMBL" id="DBA03306.1"/>
    </source>
</evidence>
<dbReference type="EMBL" id="DAKRPA010000021">
    <property type="protein sequence ID" value="DBA03306.1"/>
    <property type="molecule type" value="Genomic_DNA"/>
</dbReference>